<evidence type="ECO:0000313" key="3">
    <source>
        <dbReference type="Proteomes" id="UP001175000"/>
    </source>
</evidence>
<accession>A0AA40C3W9</accession>
<evidence type="ECO:0000313" key="2">
    <source>
        <dbReference type="EMBL" id="KAK0623839.1"/>
    </source>
</evidence>
<keyword evidence="3" id="KW-1185">Reference proteome</keyword>
<protein>
    <submittedName>
        <fullName evidence="2">P-loop containing nucleoside triphosphate hydrolase protein</fullName>
    </submittedName>
</protein>
<dbReference type="Proteomes" id="UP001175000">
    <property type="component" value="Unassembled WGS sequence"/>
</dbReference>
<dbReference type="InterPro" id="IPR003959">
    <property type="entry name" value="ATPase_AAA_core"/>
</dbReference>
<dbReference type="Gene3D" id="3.40.50.300">
    <property type="entry name" value="P-loop containing nucleotide triphosphate hydrolases"/>
    <property type="match status" value="1"/>
</dbReference>
<dbReference type="GO" id="GO:0016887">
    <property type="term" value="F:ATP hydrolysis activity"/>
    <property type="evidence" value="ECO:0007669"/>
    <property type="project" value="InterPro"/>
</dbReference>
<dbReference type="SUPFAM" id="SSF52540">
    <property type="entry name" value="P-loop containing nucleoside triphosphate hydrolases"/>
    <property type="match status" value="1"/>
</dbReference>
<gene>
    <name evidence="2" type="ORF">B0T14DRAFT_428645</name>
</gene>
<comment type="caution">
    <text evidence="2">The sequence shown here is derived from an EMBL/GenBank/DDBJ whole genome shotgun (WGS) entry which is preliminary data.</text>
</comment>
<dbReference type="InterPro" id="IPR003593">
    <property type="entry name" value="AAA+_ATPase"/>
</dbReference>
<organism evidence="2 3">
    <name type="scientific">Immersiella caudata</name>
    <dbReference type="NCBI Taxonomy" id="314043"/>
    <lineage>
        <taxon>Eukaryota</taxon>
        <taxon>Fungi</taxon>
        <taxon>Dikarya</taxon>
        <taxon>Ascomycota</taxon>
        <taxon>Pezizomycotina</taxon>
        <taxon>Sordariomycetes</taxon>
        <taxon>Sordariomycetidae</taxon>
        <taxon>Sordariales</taxon>
        <taxon>Lasiosphaeriaceae</taxon>
        <taxon>Immersiella</taxon>
    </lineage>
</organism>
<dbReference type="PANTHER" id="PTHR46411:SF3">
    <property type="entry name" value="AAA+ ATPASE DOMAIN-CONTAINING PROTEIN"/>
    <property type="match status" value="1"/>
</dbReference>
<reference evidence="2" key="1">
    <citation type="submission" date="2023-06" db="EMBL/GenBank/DDBJ databases">
        <title>Genome-scale phylogeny and comparative genomics of the fungal order Sordariales.</title>
        <authorList>
            <consortium name="Lawrence Berkeley National Laboratory"/>
            <person name="Hensen N."/>
            <person name="Bonometti L."/>
            <person name="Westerberg I."/>
            <person name="Brannstrom I.O."/>
            <person name="Guillou S."/>
            <person name="Cros-Aarteil S."/>
            <person name="Calhoun S."/>
            <person name="Haridas S."/>
            <person name="Kuo A."/>
            <person name="Mondo S."/>
            <person name="Pangilinan J."/>
            <person name="Riley R."/>
            <person name="Labutti K."/>
            <person name="Andreopoulos B."/>
            <person name="Lipzen A."/>
            <person name="Chen C."/>
            <person name="Yanf M."/>
            <person name="Daum C."/>
            <person name="Ng V."/>
            <person name="Clum A."/>
            <person name="Steindorff A."/>
            <person name="Ohm R."/>
            <person name="Martin F."/>
            <person name="Silar P."/>
            <person name="Natvig D."/>
            <person name="Lalanne C."/>
            <person name="Gautier V."/>
            <person name="Ament-Velasquez S.L."/>
            <person name="Kruys A."/>
            <person name="Hutchinson M.I."/>
            <person name="Powell A.J."/>
            <person name="Barry K."/>
            <person name="Miller A.N."/>
            <person name="Grigoriev I.V."/>
            <person name="Debuchy R."/>
            <person name="Gladieux P."/>
            <person name="Thoren M.H."/>
            <person name="Johannesson H."/>
        </authorList>
    </citation>
    <scope>NUCLEOTIDE SEQUENCE</scope>
    <source>
        <strain evidence="2">CBS 606.72</strain>
    </source>
</reference>
<dbReference type="InterPro" id="IPR054289">
    <property type="entry name" value="DUF7025"/>
</dbReference>
<dbReference type="Pfam" id="PF00004">
    <property type="entry name" value="AAA"/>
    <property type="match status" value="1"/>
</dbReference>
<dbReference type="CDD" id="cd19481">
    <property type="entry name" value="RecA-like_protease"/>
    <property type="match status" value="1"/>
</dbReference>
<proteinExistence type="predicted"/>
<sequence length="547" mass="61027">MTKDGGTVYTKTVKRAVWQISSRYALVVRQVFDYRGNLTETLVEVRGQGLRDGRSFGISNTGIRSLTSMTILKDILEGADNLRLNEKRPRAKEAKNDDLVFEMEAALQVIKEDFTKEEENLQSLMASDRITCDKLSAIVRPDELVYKVDALGQPCVYRAARTSVYQKSDGTIVFCINGRQVDSNGQTTGWTSSEALEVPSFVGEKPIVDLKAYPLRFHPENDQVRGTLIKRGLRRMQLHEQRFYDYSGAALHETKSPLGIMSKEKFNARGLFHWTPFLFPTAFACPPSCTASASPPRFGVTSPITPFLPCVLTHSGAFSIPNTTSITWNPTIWDLLVLPTPSKRLLRTLVKSQVPQRPAKFDYFVLSNGLGLVCLLSGPPGVGKTLTAEAVAETVQRPLYVLSSGKLGSDPDIIDERLEGVFRLAQTWKAVLLLDEAEVFMAKRSATDLARNAVVSIFLSQLDYYRGILILTMNRVEEIDEAFRSRIHFQLCYKDLDMEAKKAIWRGFLKKVGGEGASVDVEGEEMEKLAGMEMNGRQVRFCVGLGL</sequence>
<dbReference type="InterPro" id="IPR027417">
    <property type="entry name" value="P-loop_NTPase"/>
</dbReference>
<dbReference type="EMBL" id="JAULSU010000003">
    <property type="protein sequence ID" value="KAK0623839.1"/>
    <property type="molecule type" value="Genomic_DNA"/>
</dbReference>
<evidence type="ECO:0000259" key="1">
    <source>
        <dbReference type="SMART" id="SM00382"/>
    </source>
</evidence>
<feature type="domain" description="AAA+ ATPase" evidence="1">
    <location>
        <begin position="370"/>
        <end position="497"/>
    </location>
</feature>
<dbReference type="GO" id="GO:0005524">
    <property type="term" value="F:ATP binding"/>
    <property type="evidence" value="ECO:0007669"/>
    <property type="project" value="InterPro"/>
</dbReference>
<dbReference type="SMART" id="SM00382">
    <property type="entry name" value="AAA"/>
    <property type="match status" value="1"/>
</dbReference>
<keyword evidence="2" id="KW-0378">Hydrolase</keyword>
<dbReference type="PANTHER" id="PTHR46411">
    <property type="entry name" value="FAMILY ATPASE, PUTATIVE-RELATED"/>
    <property type="match status" value="1"/>
</dbReference>
<dbReference type="AlphaFoldDB" id="A0AA40C3W9"/>
<name>A0AA40C3W9_9PEZI</name>
<dbReference type="Pfam" id="PF22942">
    <property type="entry name" value="DUF7025"/>
    <property type="match status" value="1"/>
</dbReference>